<dbReference type="SUPFAM" id="SSF55856">
    <property type="entry name" value="Cytochrome b5-like heme/steroid binding domain"/>
    <property type="match status" value="1"/>
</dbReference>
<keyword evidence="6" id="KW-0256">Endoplasmic reticulum</keyword>
<dbReference type="PRINTS" id="PR00363">
    <property type="entry name" value="CYTOCHROMEB5"/>
</dbReference>
<evidence type="ECO:0000256" key="12">
    <source>
        <dbReference type="ARBA" id="ARBA00038168"/>
    </source>
</evidence>
<dbReference type="PANTHER" id="PTHR19359:SF150">
    <property type="entry name" value="CYTOCHROME B5"/>
    <property type="match status" value="1"/>
</dbReference>
<evidence type="ECO:0000256" key="6">
    <source>
        <dbReference type="ARBA" id="ARBA00022824"/>
    </source>
</evidence>
<evidence type="ECO:0000256" key="4">
    <source>
        <dbReference type="ARBA" id="ARBA00022692"/>
    </source>
</evidence>
<gene>
    <name evidence="17" type="primary">ORF9686</name>
</gene>
<evidence type="ECO:0000256" key="14">
    <source>
        <dbReference type="RuleBase" id="RU362121"/>
    </source>
</evidence>
<dbReference type="GO" id="GO:0005789">
    <property type="term" value="C:endoplasmic reticulum membrane"/>
    <property type="evidence" value="ECO:0007669"/>
    <property type="project" value="UniProtKB-SubCell"/>
</dbReference>
<evidence type="ECO:0000256" key="2">
    <source>
        <dbReference type="ARBA" id="ARBA00022448"/>
    </source>
</evidence>
<reference evidence="17" key="1">
    <citation type="submission" date="2014-12" db="EMBL/GenBank/DDBJ databases">
        <title>Insight into the proteome of Arion vulgaris.</title>
        <authorList>
            <person name="Aradska J."/>
            <person name="Bulat T."/>
            <person name="Smidak R."/>
            <person name="Sarate P."/>
            <person name="Gangsoo J."/>
            <person name="Sialana F."/>
            <person name="Bilban M."/>
            <person name="Lubec G."/>
        </authorList>
    </citation>
    <scope>NUCLEOTIDE SEQUENCE</scope>
    <source>
        <tissue evidence="17">Skin</tissue>
    </source>
</reference>
<evidence type="ECO:0000256" key="3">
    <source>
        <dbReference type="ARBA" id="ARBA00022617"/>
    </source>
</evidence>
<evidence type="ECO:0000256" key="7">
    <source>
        <dbReference type="ARBA" id="ARBA00022848"/>
    </source>
</evidence>
<dbReference type="GO" id="GO:0046872">
    <property type="term" value="F:metal ion binding"/>
    <property type="evidence" value="ECO:0007669"/>
    <property type="project" value="UniProtKB-UniRule"/>
</dbReference>
<dbReference type="Gene3D" id="3.10.120.10">
    <property type="entry name" value="Cytochrome b5-like heme/steroid binding domain"/>
    <property type="match status" value="1"/>
</dbReference>
<organism evidence="17">
    <name type="scientific">Arion vulgaris</name>
    <dbReference type="NCBI Taxonomy" id="1028688"/>
    <lineage>
        <taxon>Eukaryota</taxon>
        <taxon>Metazoa</taxon>
        <taxon>Spiralia</taxon>
        <taxon>Lophotrochozoa</taxon>
        <taxon>Mollusca</taxon>
        <taxon>Gastropoda</taxon>
        <taxon>Heterobranchia</taxon>
        <taxon>Euthyneura</taxon>
        <taxon>Panpulmonata</taxon>
        <taxon>Eupulmonata</taxon>
        <taxon>Stylommatophora</taxon>
        <taxon>Helicina</taxon>
        <taxon>Arionoidea</taxon>
        <taxon>Arionidae</taxon>
        <taxon>Arion</taxon>
    </lineage>
</organism>
<evidence type="ECO:0000256" key="15">
    <source>
        <dbReference type="SAM" id="MobiDB-lite"/>
    </source>
</evidence>
<evidence type="ECO:0000256" key="13">
    <source>
        <dbReference type="ARBA" id="ARBA00039806"/>
    </source>
</evidence>
<dbReference type="GO" id="GO:0020037">
    <property type="term" value="F:heme binding"/>
    <property type="evidence" value="ECO:0007669"/>
    <property type="project" value="UniProtKB-UniRule"/>
</dbReference>
<feature type="compositionally biased region" description="Basic and acidic residues" evidence="15">
    <location>
        <begin position="23"/>
        <end position="34"/>
    </location>
</feature>
<protein>
    <recommendedName>
        <fullName evidence="13">Cytochrome b5</fullName>
    </recommendedName>
</protein>
<dbReference type="AlphaFoldDB" id="A0A0B6Y3E5"/>
<feature type="compositionally biased region" description="Polar residues" evidence="15">
    <location>
        <begin position="37"/>
        <end position="51"/>
    </location>
</feature>
<keyword evidence="7" id="KW-0492">Microsome</keyword>
<keyword evidence="9 14" id="KW-0408">Iron</keyword>
<dbReference type="PROSITE" id="PS50255">
    <property type="entry name" value="CYTOCHROME_B5_2"/>
    <property type="match status" value="1"/>
</dbReference>
<keyword evidence="3 14" id="KW-0349">Heme</keyword>
<keyword evidence="2" id="KW-0813">Transport</keyword>
<dbReference type="Pfam" id="PF00173">
    <property type="entry name" value="Cyt-b5"/>
    <property type="match status" value="1"/>
</dbReference>
<dbReference type="InterPro" id="IPR018506">
    <property type="entry name" value="Cyt_B5_heme-BS"/>
</dbReference>
<dbReference type="PANTHER" id="PTHR19359">
    <property type="entry name" value="CYTOCHROME B5"/>
    <property type="match status" value="1"/>
</dbReference>
<evidence type="ECO:0000256" key="1">
    <source>
        <dbReference type="ARBA" id="ARBA00004131"/>
    </source>
</evidence>
<name>A0A0B6Y3E5_9EUPU</name>
<dbReference type="InterPro" id="IPR001199">
    <property type="entry name" value="Cyt_B5-like_heme/steroid-bd"/>
</dbReference>
<evidence type="ECO:0000256" key="8">
    <source>
        <dbReference type="ARBA" id="ARBA00022982"/>
    </source>
</evidence>
<keyword evidence="8" id="KW-0249">Electron transport</keyword>
<feature type="region of interest" description="Disordered" evidence="15">
    <location>
        <begin position="21"/>
        <end position="51"/>
    </location>
</feature>
<evidence type="ECO:0000256" key="5">
    <source>
        <dbReference type="ARBA" id="ARBA00022723"/>
    </source>
</evidence>
<dbReference type="EMBL" id="HACG01003170">
    <property type="protein sequence ID" value="CEK50035.1"/>
    <property type="molecule type" value="Transcribed_RNA"/>
</dbReference>
<dbReference type="FunFam" id="3.10.120.10:FF:000002">
    <property type="entry name" value="Cytochrome b5 type B"/>
    <property type="match status" value="1"/>
</dbReference>
<dbReference type="InterPro" id="IPR036400">
    <property type="entry name" value="Cyt_B5-like_heme/steroid_sf"/>
</dbReference>
<proteinExistence type="inferred from homology"/>
<keyword evidence="5 14" id="KW-0479">Metal-binding</keyword>
<comment type="similarity">
    <text evidence="12 14">Belongs to the cytochrome b5 family.</text>
</comment>
<comment type="subcellular location">
    <subcellularLocation>
        <location evidence="1">Endoplasmic reticulum membrane</location>
        <topology evidence="1">Single-pass membrane protein</topology>
        <orientation evidence="1">Cytoplasmic side</orientation>
    </subcellularLocation>
    <subcellularLocation>
        <location evidence="11">Microsome membrane</location>
        <topology evidence="11">Single-pass membrane protein</topology>
        <orientation evidence="11">Cytoplasmic side</orientation>
    </subcellularLocation>
</comment>
<sequence length="143" mass="16011">MSATIQRGLCWALTALHVTPENSKTETTRDDSALHKSYTNGPTELSSDFENSENIQPTFSRKIIADHCSSESCWMVINNKVYDVTRFLRVHPGGDDIMLEYGGHDATSAFIDKGHSLDACDMLSEYLIGNVTKADWYPEINFT</sequence>
<evidence type="ECO:0000256" key="11">
    <source>
        <dbReference type="ARBA" id="ARBA00037877"/>
    </source>
</evidence>
<dbReference type="InterPro" id="IPR050668">
    <property type="entry name" value="Cytochrome_b5"/>
</dbReference>
<keyword evidence="10" id="KW-0472">Membrane</keyword>
<feature type="domain" description="Cytochrome b5 heme-binding" evidence="16">
    <location>
        <begin position="56"/>
        <end position="132"/>
    </location>
</feature>
<keyword evidence="4" id="KW-0812">Transmembrane</keyword>
<evidence type="ECO:0000256" key="9">
    <source>
        <dbReference type="ARBA" id="ARBA00023004"/>
    </source>
</evidence>
<evidence type="ECO:0000256" key="10">
    <source>
        <dbReference type="ARBA" id="ARBA00023136"/>
    </source>
</evidence>
<dbReference type="SMART" id="SM01117">
    <property type="entry name" value="Cyt-b5"/>
    <property type="match status" value="1"/>
</dbReference>
<evidence type="ECO:0000313" key="17">
    <source>
        <dbReference type="EMBL" id="CEK50035.1"/>
    </source>
</evidence>
<evidence type="ECO:0000259" key="16">
    <source>
        <dbReference type="PROSITE" id="PS50255"/>
    </source>
</evidence>
<dbReference type="PROSITE" id="PS00191">
    <property type="entry name" value="CYTOCHROME_B5_1"/>
    <property type="match status" value="1"/>
</dbReference>
<accession>A0A0B6Y3E5</accession>